<keyword evidence="1" id="KW-0812">Transmembrane</keyword>
<keyword evidence="3" id="KW-1185">Reference proteome</keyword>
<accession>A0A8J5H694</accession>
<dbReference type="Proteomes" id="UP000734854">
    <property type="component" value="Unassembled WGS sequence"/>
</dbReference>
<evidence type="ECO:0000256" key="1">
    <source>
        <dbReference type="SAM" id="Phobius"/>
    </source>
</evidence>
<keyword evidence="1" id="KW-1133">Transmembrane helix</keyword>
<organism evidence="2 3">
    <name type="scientific">Zingiber officinale</name>
    <name type="common">Ginger</name>
    <name type="synonym">Amomum zingiber</name>
    <dbReference type="NCBI Taxonomy" id="94328"/>
    <lineage>
        <taxon>Eukaryota</taxon>
        <taxon>Viridiplantae</taxon>
        <taxon>Streptophyta</taxon>
        <taxon>Embryophyta</taxon>
        <taxon>Tracheophyta</taxon>
        <taxon>Spermatophyta</taxon>
        <taxon>Magnoliopsida</taxon>
        <taxon>Liliopsida</taxon>
        <taxon>Zingiberales</taxon>
        <taxon>Zingiberaceae</taxon>
        <taxon>Zingiber</taxon>
    </lineage>
</organism>
<sequence length="214" mass="23420">MVYNSNVLELGGTVYASNALELRGIVFNPNALSLEAWCITQMPLSLESCLPFCIAPVTIRNCAKIFSTILIPFITLETMEENLVTALNMLCEKRSKVLELLLLRCGSSYTMDVIIDDVVMGTRAAKQMAITKLNVVRDALPKLSGAEAVSFNNDDVEILISIVETSSLLPESFGSASQTAFSFTIVIYLVVLMSITTSSTIAFTVMLFDDLHDE</sequence>
<name>A0A8J5H694_ZINOF</name>
<dbReference type="EMBL" id="JACMSC010000006">
    <property type="protein sequence ID" value="KAG6517499.1"/>
    <property type="molecule type" value="Genomic_DNA"/>
</dbReference>
<keyword evidence="1" id="KW-0472">Membrane</keyword>
<dbReference type="AlphaFoldDB" id="A0A8J5H694"/>
<proteinExistence type="predicted"/>
<evidence type="ECO:0000313" key="3">
    <source>
        <dbReference type="Proteomes" id="UP000734854"/>
    </source>
</evidence>
<feature type="transmembrane region" description="Helical" evidence="1">
    <location>
        <begin position="185"/>
        <end position="208"/>
    </location>
</feature>
<comment type="caution">
    <text evidence="2">The sequence shown here is derived from an EMBL/GenBank/DDBJ whole genome shotgun (WGS) entry which is preliminary data.</text>
</comment>
<evidence type="ECO:0000313" key="2">
    <source>
        <dbReference type="EMBL" id="KAG6517499.1"/>
    </source>
</evidence>
<gene>
    <name evidence="2" type="ORF">ZIOFF_020891</name>
</gene>
<protein>
    <submittedName>
        <fullName evidence="2">Uncharacterized protein</fullName>
    </submittedName>
</protein>
<reference evidence="2 3" key="1">
    <citation type="submission" date="2020-08" db="EMBL/GenBank/DDBJ databases">
        <title>Plant Genome Project.</title>
        <authorList>
            <person name="Zhang R.-G."/>
        </authorList>
    </citation>
    <scope>NUCLEOTIDE SEQUENCE [LARGE SCALE GENOMIC DNA]</scope>
    <source>
        <tissue evidence="2">Rhizome</tissue>
    </source>
</reference>